<sequence length="55" mass="5830">MVKKKCVACILAGGKGSRLNDLTKDLAKPAVPFGGKYRIIDFTLSNCTNSGIDTV</sequence>
<evidence type="ECO:0000256" key="3">
    <source>
        <dbReference type="ARBA" id="ARBA00022679"/>
    </source>
</evidence>
<dbReference type="Proteomes" id="UP001287282">
    <property type="component" value="Unassembled WGS sequence"/>
</dbReference>
<keyword evidence="5" id="KW-0547">Nucleotide-binding</keyword>
<keyword evidence="3" id="KW-0808">Transferase</keyword>
<dbReference type="PROSITE" id="PS00808">
    <property type="entry name" value="ADP_GLC_PYROPHOSPH_1"/>
    <property type="match status" value="1"/>
</dbReference>
<feature type="domain" description="Nucleotidyl transferase" evidence="9">
    <location>
        <begin position="8"/>
        <end position="54"/>
    </location>
</feature>
<keyword evidence="4" id="KW-0548">Nucleotidyltransferase</keyword>
<dbReference type="PANTHER" id="PTHR43523:SF2">
    <property type="entry name" value="GLUCOSE-1-PHOSPHATE ADENYLYLTRANSFERASE"/>
    <property type="match status" value="1"/>
</dbReference>
<evidence type="ECO:0000256" key="4">
    <source>
        <dbReference type="ARBA" id="ARBA00022695"/>
    </source>
</evidence>
<evidence type="ECO:0000313" key="10">
    <source>
        <dbReference type="EMBL" id="MDV2687496.1"/>
    </source>
</evidence>
<reference evidence="10 11" key="1">
    <citation type="submission" date="2023-10" db="EMBL/GenBank/DDBJ databases">
        <title>Screening of Alkalihalobacillus lindianensis BZ-TG-R113 and Its Alleviation of Salt Stress on Rapeseed Growth.</title>
        <authorList>
            <person name="Zhao B."/>
            <person name="Guo T."/>
        </authorList>
    </citation>
    <scope>NUCLEOTIDE SEQUENCE [LARGE SCALE GENOMIC DNA]</scope>
    <source>
        <strain evidence="10 11">BZ-TG-R113</strain>
    </source>
</reference>
<keyword evidence="7" id="KW-0320">Glycogen biosynthesis</keyword>
<proteinExistence type="inferred from homology"/>
<dbReference type="SUPFAM" id="SSF53448">
    <property type="entry name" value="Nucleotide-diphospho-sugar transferases"/>
    <property type="match status" value="1"/>
</dbReference>
<dbReference type="Gene3D" id="3.90.550.10">
    <property type="entry name" value="Spore Coat Polysaccharide Biosynthesis Protein SpsA, Chain A"/>
    <property type="match status" value="1"/>
</dbReference>
<gene>
    <name evidence="10" type="ORF">RYX56_24420</name>
</gene>
<dbReference type="InterPro" id="IPR005836">
    <property type="entry name" value="ADP_Glu_pyroP_CS"/>
</dbReference>
<evidence type="ECO:0000256" key="2">
    <source>
        <dbReference type="ARBA" id="ARBA00022600"/>
    </source>
</evidence>
<keyword evidence="6" id="KW-0067">ATP-binding</keyword>
<evidence type="ECO:0000256" key="7">
    <source>
        <dbReference type="ARBA" id="ARBA00023056"/>
    </source>
</evidence>
<keyword evidence="11" id="KW-1185">Reference proteome</keyword>
<dbReference type="RefSeq" id="WP_317124394.1">
    <property type="nucleotide sequence ID" value="NZ_JAWJBA010000809.1"/>
</dbReference>
<evidence type="ECO:0000259" key="9">
    <source>
        <dbReference type="Pfam" id="PF00483"/>
    </source>
</evidence>
<dbReference type="InterPro" id="IPR011831">
    <property type="entry name" value="ADP-Glc_PPase"/>
</dbReference>
<comment type="caution">
    <text evidence="10">The sequence shown here is derived from an EMBL/GenBank/DDBJ whole genome shotgun (WGS) entry which is preliminary data.</text>
</comment>
<dbReference type="InterPro" id="IPR029044">
    <property type="entry name" value="Nucleotide-diphossugar_trans"/>
</dbReference>
<evidence type="ECO:0000313" key="11">
    <source>
        <dbReference type="Proteomes" id="UP001287282"/>
    </source>
</evidence>
<keyword evidence="8" id="KW-0119">Carbohydrate metabolism</keyword>
<accession>A0ABU3XI01</accession>
<organism evidence="10 11">
    <name type="scientific">Alkalihalophilus lindianensis</name>
    <dbReference type="NCBI Taxonomy" id="1630542"/>
    <lineage>
        <taxon>Bacteria</taxon>
        <taxon>Bacillati</taxon>
        <taxon>Bacillota</taxon>
        <taxon>Bacilli</taxon>
        <taxon>Bacillales</taxon>
        <taxon>Bacillaceae</taxon>
        <taxon>Alkalihalophilus</taxon>
    </lineage>
</organism>
<feature type="non-terminal residue" evidence="10">
    <location>
        <position position="55"/>
    </location>
</feature>
<evidence type="ECO:0000256" key="1">
    <source>
        <dbReference type="ARBA" id="ARBA00010443"/>
    </source>
</evidence>
<dbReference type="InterPro" id="IPR005835">
    <property type="entry name" value="NTP_transferase_dom"/>
</dbReference>
<evidence type="ECO:0000256" key="8">
    <source>
        <dbReference type="ARBA" id="ARBA00023277"/>
    </source>
</evidence>
<dbReference type="PANTHER" id="PTHR43523">
    <property type="entry name" value="GLUCOSE-1-PHOSPHATE ADENYLYLTRANSFERASE-RELATED"/>
    <property type="match status" value="1"/>
</dbReference>
<dbReference type="EMBL" id="JAWJBA010000809">
    <property type="protein sequence ID" value="MDV2687496.1"/>
    <property type="molecule type" value="Genomic_DNA"/>
</dbReference>
<evidence type="ECO:0000256" key="5">
    <source>
        <dbReference type="ARBA" id="ARBA00022741"/>
    </source>
</evidence>
<comment type="similarity">
    <text evidence="1">Belongs to the bacterial/plant glucose-1-phosphate adenylyltransferase family.</text>
</comment>
<dbReference type="Pfam" id="PF00483">
    <property type="entry name" value="NTP_transferase"/>
    <property type="match status" value="1"/>
</dbReference>
<protein>
    <submittedName>
        <fullName evidence="10">Sugar phosphate nucleotidyltransferase</fullName>
    </submittedName>
</protein>
<keyword evidence="2" id="KW-0321">Glycogen metabolism</keyword>
<evidence type="ECO:0000256" key="6">
    <source>
        <dbReference type="ARBA" id="ARBA00022840"/>
    </source>
</evidence>
<name>A0ABU3XI01_9BACI</name>